<reference evidence="2 3" key="1">
    <citation type="submission" date="2018-06" db="EMBL/GenBank/DDBJ databases">
        <title>Genome sequencing of Oceanotoga sp. sy52.</title>
        <authorList>
            <person name="Mori K."/>
        </authorList>
    </citation>
    <scope>NUCLEOTIDE SEQUENCE [LARGE SCALE GENOMIC DNA]</scope>
    <source>
        <strain evidence="3">sy52</strain>
    </source>
</reference>
<feature type="domain" description="RNA polymerase sigma factor 54 DNA-binding" evidence="1">
    <location>
        <begin position="220"/>
        <end position="359"/>
    </location>
</feature>
<dbReference type="InParanoid" id="A0A7G1GBA3"/>
<dbReference type="GO" id="GO:0016987">
    <property type="term" value="F:sigma factor activity"/>
    <property type="evidence" value="ECO:0007669"/>
    <property type="project" value="InterPro"/>
</dbReference>
<proteinExistence type="predicted"/>
<keyword evidence="3" id="KW-1185">Reference proteome</keyword>
<dbReference type="FunCoup" id="A0A7G1GBA3">
    <property type="interactions" value="173"/>
</dbReference>
<dbReference type="PANTHER" id="PTHR32248:SF4">
    <property type="entry name" value="RNA POLYMERASE SIGMA-54 FACTOR"/>
    <property type="match status" value="1"/>
</dbReference>
<name>A0A7G1GBA3_9BACT</name>
<dbReference type="GO" id="GO:0001216">
    <property type="term" value="F:DNA-binding transcription activator activity"/>
    <property type="evidence" value="ECO:0007669"/>
    <property type="project" value="InterPro"/>
</dbReference>
<dbReference type="PANTHER" id="PTHR32248">
    <property type="entry name" value="RNA POLYMERASE SIGMA-54 FACTOR"/>
    <property type="match status" value="1"/>
</dbReference>
<dbReference type="Pfam" id="PF04552">
    <property type="entry name" value="Sigma54_DBD"/>
    <property type="match status" value="1"/>
</dbReference>
<evidence type="ECO:0000259" key="1">
    <source>
        <dbReference type="Pfam" id="PF04552"/>
    </source>
</evidence>
<sequence length="362" mass="42618">MKLRFLTTQKIKQKLNLTQKQIRLINLLQKDFMELEKTVDDFINENAFINFKSYDEVYIPQSKIEYIYENIKEPEDVLSEIKLIFLSIVEKKYEDSAEALTSYIDSNGVLKVDKNDFIKEFNLSKKEYENLLNTLKRLGPTGFCEETLEKALILREKNNENGTPLGSYSSSARYLTKKVDIYFFIVNNELKYEIEEPNLPSLNKDYLESLKKTNDSKVIKYINNEIERYNELNSLLKKRRELCNSIANLLIKTNYNFIKKKEKIIPLGIRDTAKKFEMSASTISRFVNTKGVQLPDGLNVPLNIFFNTKDTQKNEKEKVVNFIKEHMKTSDQKLSEMIKKELNIKISRRTVNKYKNEIKKEK</sequence>
<dbReference type="AlphaFoldDB" id="A0A7G1GBA3"/>
<protein>
    <recommendedName>
        <fullName evidence="1">RNA polymerase sigma factor 54 DNA-binding domain-containing protein</fullName>
    </recommendedName>
</protein>
<dbReference type="InterPro" id="IPR007634">
    <property type="entry name" value="RNA_pol_sigma_54_DNA-bd"/>
</dbReference>
<evidence type="ECO:0000313" key="3">
    <source>
        <dbReference type="Proteomes" id="UP000516361"/>
    </source>
</evidence>
<dbReference type="Gene3D" id="1.10.10.60">
    <property type="entry name" value="Homeodomain-like"/>
    <property type="match status" value="1"/>
</dbReference>
<evidence type="ECO:0000313" key="2">
    <source>
        <dbReference type="EMBL" id="BBE31632.1"/>
    </source>
</evidence>
<dbReference type="InterPro" id="IPR000394">
    <property type="entry name" value="RNA_pol_sigma_54"/>
</dbReference>
<accession>A0A7G1GBA3</accession>
<dbReference type="Pfam" id="PF00309">
    <property type="entry name" value="Sigma54_AID"/>
    <property type="match status" value="1"/>
</dbReference>
<organism evidence="2 3">
    <name type="scientific">Tepiditoga spiralis</name>
    <dbReference type="NCBI Taxonomy" id="2108365"/>
    <lineage>
        <taxon>Bacteria</taxon>
        <taxon>Thermotogati</taxon>
        <taxon>Thermotogota</taxon>
        <taxon>Thermotogae</taxon>
        <taxon>Petrotogales</taxon>
        <taxon>Petrotogaceae</taxon>
        <taxon>Tepiditoga</taxon>
    </lineage>
</organism>
<dbReference type="PROSITE" id="PS50044">
    <property type="entry name" value="SIGMA54_3"/>
    <property type="match status" value="1"/>
</dbReference>
<dbReference type="KEGG" id="ocy:OSSY52_17730"/>
<gene>
    <name evidence="2" type="ORF">OSSY52_17730</name>
</gene>
<dbReference type="RefSeq" id="WP_190614292.1">
    <property type="nucleotide sequence ID" value="NZ_AP018712.1"/>
</dbReference>
<dbReference type="EMBL" id="AP018712">
    <property type="protein sequence ID" value="BBE31632.1"/>
    <property type="molecule type" value="Genomic_DNA"/>
</dbReference>
<dbReference type="Proteomes" id="UP000516361">
    <property type="component" value="Chromosome"/>
</dbReference>